<feature type="domain" description="Putative DNA-binding" evidence="2">
    <location>
        <begin position="5"/>
        <end position="95"/>
    </location>
</feature>
<protein>
    <submittedName>
        <fullName evidence="3">DUF2063 domain-containing protein</fullName>
    </submittedName>
</protein>
<sequence>MSAAVQSRFAAALRDPAAALPPDLALSRGRVPERRFVVYRNNVAASLRAALETRFPASRRIVGEAFFAELAGAYARAHPPRSALMMAYGDGLADFAAAVPALASAAYVADVMRIEAARTRAYHAADAEPLGPERFAAMRPEELQRLRITLHPSLEIVRSAYPALTIWAMNAGERDLAPIVDWSPEDALVVRPALDVVVRRLPAGGAAFLGALAAGMTLGTAARLAAGNDAGFDLTLNLAGLIGAGLVVAMTAARPRRGGRAP</sequence>
<keyword evidence="4" id="KW-1185">Reference proteome</keyword>
<accession>A0A9W6JK21</accession>
<evidence type="ECO:0000313" key="4">
    <source>
        <dbReference type="Proteomes" id="UP001143309"/>
    </source>
</evidence>
<keyword evidence="1" id="KW-0812">Transmembrane</keyword>
<gene>
    <name evidence="3" type="ORF">GCM10008174_03880</name>
</gene>
<dbReference type="InterPro" id="IPR018640">
    <property type="entry name" value="DUF2063"/>
</dbReference>
<dbReference type="RefSeq" id="WP_271199160.1">
    <property type="nucleotide sequence ID" value="NZ_BSFL01000001.1"/>
</dbReference>
<evidence type="ECO:0000313" key="3">
    <source>
        <dbReference type="EMBL" id="GLK78647.1"/>
    </source>
</evidence>
<keyword evidence="1" id="KW-0472">Membrane</keyword>
<evidence type="ECO:0000259" key="2">
    <source>
        <dbReference type="Pfam" id="PF09836"/>
    </source>
</evidence>
<keyword evidence="1" id="KW-1133">Transmembrane helix</keyword>
<organism evidence="3 4">
    <name type="scientific">Methylopila turkensis</name>
    <dbReference type="NCBI Taxonomy" id="1437816"/>
    <lineage>
        <taxon>Bacteria</taxon>
        <taxon>Pseudomonadati</taxon>
        <taxon>Pseudomonadota</taxon>
        <taxon>Alphaproteobacteria</taxon>
        <taxon>Hyphomicrobiales</taxon>
        <taxon>Methylopilaceae</taxon>
        <taxon>Methylopila</taxon>
    </lineage>
</organism>
<proteinExistence type="predicted"/>
<dbReference type="Pfam" id="PF09836">
    <property type="entry name" value="DUF2063"/>
    <property type="match status" value="1"/>
</dbReference>
<dbReference type="EMBL" id="BSFL01000001">
    <property type="protein sequence ID" value="GLK78647.1"/>
    <property type="molecule type" value="Genomic_DNA"/>
</dbReference>
<evidence type="ECO:0000256" key="1">
    <source>
        <dbReference type="SAM" id="Phobius"/>
    </source>
</evidence>
<reference evidence="3" key="1">
    <citation type="journal article" date="2014" name="Int. J. Syst. Evol. Microbiol.">
        <title>Complete genome sequence of Corynebacterium casei LMG S-19264T (=DSM 44701T), isolated from a smear-ripened cheese.</title>
        <authorList>
            <consortium name="US DOE Joint Genome Institute (JGI-PGF)"/>
            <person name="Walter F."/>
            <person name="Albersmeier A."/>
            <person name="Kalinowski J."/>
            <person name="Ruckert C."/>
        </authorList>
    </citation>
    <scope>NUCLEOTIDE SEQUENCE</scope>
    <source>
        <strain evidence="3">VKM B-2748</strain>
    </source>
</reference>
<dbReference type="AlphaFoldDB" id="A0A9W6JK21"/>
<name>A0A9W6JK21_9HYPH</name>
<feature type="transmembrane region" description="Helical" evidence="1">
    <location>
        <begin position="201"/>
        <end position="222"/>
    </location>
</feature>
<dbReference type="Gene3D" id="1.10.150.690">
    <property type="entry name" value="DUF2063"/>
    <property type="match status" value="1"/>
</dbReference>
<reference evidence="3" key="2">
    <citation type="submission" date="2023-01" db="EMBL/GenBank/DDBJ databases">
        <authorList>
            <person name="Sun Q."/>
            <person name="Evtushenko L."/>
        </authorList>
    </citation>
    <scope>NUCLEOTIDE SEQUENCE</scope>
    <source>
        <strain evidence="3">VKM B-2748</strain>
    </source>
</reference>
<comment type="caution">
    <text evidence="3">The sequence shown here is derived from an EMBL/GenBank/DDBJ whole genome shotgun (WGS) entry which is preliminary data.</text>
</comment>
<feature type="transmembrane region" description="Helical" evidence="1">
    <location>
        <begin position="234"/>
        <end position="253"/>
    </location>
</feature>
<dbReference type="Proteomes" id="UP001143309">
    <property type="component" value="Unassembled WGS sequence"/>
</dbReference>
<dbReference type="InterPro" id="IPR044922">
    <property type="entry name" value="DUF2063_N_sf"/>
</dbReference>